<feature type="domain" description="ABC transmembrane type-1" evidence="11">
    <location>
        <begin position="20"/>
        <end position="307"/>
    </location>
</feature>
<evidence type="ECO:0000259" key="10">
    <source>
        <dbReference type="PROSITE" id="PS50893"/>
    </source>
</evidence>
<comment type="caution">
    <text evidence="12">The sequence shown here is derived from an EMBL/GenBank/DDBJ whole genome shotgun (WGS) entry which is preliminary data.</text>
</comment>
<protein>
    <submittedName>
        <fullName evidence="12">ATP-binding cassette subfamily B multidrug efflux pump</fullName>
    </submittedName>
</protein>
<reference evidence="12 13" key="1">
    <citation type="submission" date="2019-03" db="EMBL/GenBank/DDBJ databases">
        <title>Genomic Encyclopedia of Archaeal and Bacterial Type Strains, Phase II (KMG-II): from individual species to whole genera.</title>
        <authorList>
            <person name="Goeker M."/>
        </authorList>
    </citation>
    <scope>NUCLEOTIDE SEQUENCE [LARGE SCALE GENOMIC DNA]</scope>
    <source>
        <strain evidence="12 13">DSM 15388</strain>
    </source>
</reference>
<dbReference type="RefSeq" id="WP_132701878.1">
    <property type="nucleotide sequence ID" value="NZ_SLZR01000009.1"/>
</dbReference>
<evidence type="ECO:0000256" key="1">
    <source>
        <dbReference type="ARBA" id="ARBA00004651"/>
    </source>
</evidence>
<evidence type="ECO:0000256" key="5">
    <source>
        <dbReference type="ARBA" id="ARBA00022741"/>
    </source>
</evidence>
<dbReference type="SUPFAM" id="SSF52540">
    <property type="entry name" value="P-loop containing nucleoside triphosphate hydrolases"/>
    <property type="match status" value="1"/>
</dbReference>
<evidence type="ECO:0000256" key="2">
    <source>
        <dbReference type="ARBA" id="ARBA00022448"/>
    </source>
</evidence>
<keyword evidence="2" id="KW-0813">Transport</keyword>
<dbReference type="PROSITE" id="PS00211">
    <property type="entry name" value="ABC_TRANSPORTER_1"/>
    <property type="match status" value="1"/>
</dbReference>
<evidence type="ECO:0000256" key="9">
    <source>
        <dbReference type="SAM" id="Phobius"/>
    </source>
</evidence>
<dbReference type="GO" id="GO:0034040">
    <property type="term" value="F:ATPase-coupled lipid transmembrane transporter activity"/>
    <property type="evidence" value="ECO:0007669"/>
    <property type="project" value="TreeGrafter"/>
</dbReference>
<dbReference type="Gene3D" id="3.40.50.300">
    <property type="entry name" value="P-loop containing nucleotide triphosphate hydrolases"/>
    <property type="match status" value="1"/>
</dbReference>
<keyword evidence="4 9" id="KW-0812">Transmembrane</keyword>
<feature type="transmembrane region" description="Helical" evidence="9">
    <location>
        <begin position="132"/>
        <end position="155"/>
    </location>
</feature>
<dbReference type="PROSITE" id="PS50929">
    <property type="entry name" value="ABC_TM1F"/>
    <property type="match status" value="1"/>
</dbReference>
<dbReference type="PANTHER" id="PTHR24221:SF430">
    <property type="entry name" value="MULTIDRUG RESISTANCE ABC TRANSPORTER ATP-BINDING_PERMEASE PROTEIN YHEH-RELATED"/>
    <property type="match status" value="1"/>
</dbReference>
<dbReference type="CDD" id="cd18544">
    <property type="entry name" value="ABC_6TM_TmrA_like"/>
    <property type="match status" value="1"/>
</dbReference>
<dbReference type="GO" id="GO:0005886">
    <property type="term" value="C:plasma membrane"/>
    <property type="evidence" value="ECO:0007669"/>
    <property type="project" value="UniProtKB-SubCell"/>
</dbReference>
<evidence type="ECO:0000313" key="13">
    <source>
        <dbReference type="Proteomes" id="UP000295793"/>
    </source>
</evidence>
<dbReference type="EMBL" id="SLZR01000009">
    <property type="protein sequence ID" value="TCS40366.1"/>
    <property type="molecule type" value="Genomic_DNA"/>
</dbReference>
<feature type="transmembrane region" description="Helical" evidence="9">
    <location>
        <begin position="20"/>
        <end position="40"/>
    </location>
</feature>
<feature type="transmembrane region" description="Helical" evidence="9">
    <location>
        <begin position="244"/>
        <end position="268"/>
    </location>
</feature>
<evidence type="ECO:0000256" key="4">
    <source>
        <dbReference type="ARBA" id="ARBA00022692"/>
    </source>
</evidence>
<keyword evidence="6 12" id="KW-0067">ATP-binding</keyword>
<feature type="transmembrane region" description="Helical" evidence="9">
    <location>
        <begin position="60"/>
        <end position="78"/>
    </location>
</feature>
<dbReference type="PANTHER" id="PTHR24221">
    <property type="entry name" value="ATP-BINDING CASSETTE SUB-FAMILY B"/>
    <property type="match status" value="1"/>
</dbReference>
<dbReference type="InterPro" id="IPR003439">
    <property type="entry name" value="ABC_transporter-like_ATP-bd"/>
</dbReference>
<evidence type="ECO:0000256" key="3">
    <source>
        <dbReference type="ARBA" id="ARBA00022475"/>
    </source>
</evidence>
<organism evidence="12 13">
    <name type="scientific">Reinekea marinisedimentorum</name>
    <dbReference type="NCBI Taxonomy" id="230495"/>
    <lineage>
        <taxon>Bacteria</taxon>
        <taxon>Pseudomonadati</taxon>
        <taxon>Pseudomonadota</taxon>
        <taxon>Gammaproteobacteria</taxon>
        <taxon>Oceanospirillales</taxon>
        <taxon>Saccharospirillaceae</taxon>
        <taxon>Reinekea</taxon>
    </lineage>
</organism>
<dbReference type="InterPro" id="IPR003593">
    <property type="entry name" value="AAA+_ATPase"/>
</dbReference>
<feature type="transmembrane region" description="Helical" evidence="9">
    <location>
        <begin position="161"/>
        <end position="179"/>
    </location>
</feature>
<keyword evidence="7 9" id="KW-1133">Transmembrane helix</keyword>
<dbReference type="Pfam" id="PF00005">
    <property type="entry name" value="ABC_tran"/>
    <property type="match status" value="1"/>
</dbReference>
<accession>A0A4R3I3S3</accession>
<dbReference type="AlphaFoldDB" id="A0A4R3I3S3"/>
<evidence type="ECO:0000256" key="6">
    <source>
        <dbReference type="ARBA" id="ARBA00022840"/>
    </source>
</evidence>
<proteinExistence type="predicted"/>
<evidence type="ECO:0000256" key="8">
    <source>
        <dbReference type="ARBA" id="ARBA00023136"/>
    </source>
</evidence>
<dbReference type="SUPFAM" id="SSF90123">
    <property type="entry name" value="ABC transporter transmembrane region"/>
    <property type="match status" value="1"/>
</dbReference>
<feature type="domain" description="ABC transporter" evidence="10">
    <location>
        <begin position="338"/>
        <end position="571"/>
    </location>
</feature>
<dbReference type="Gene3D" id="1.20.1560.10">
    <property type="entry name" value="ABC transporter type 1, transmembrane domain"/>
    <property type="match status" value="1"/>
</dbReference>
<dbReference type="Pfam" id="PF00664">
    <property type="entry name" value="ABC_membrane"/>
    <property type="match status" value="1"/>
</dbReference>
<dbReference type="SMART" id="SM00382">
    <property type="entry name" value="AAA"/>
    <property type="match status" value="1"/>
</dbReference>
<dbReference type="GO" id="GO:0005524">
    <property type="term" value="F:ATP binding"/>
    <property type="evidence" value="ECO:0007669"/>
    <property type="project" value="UniProtKB-KW"/>
</dbReference>
<name>A0A4R3I3S3_9GAMM</name>
<dbReference type="InterPro" id="IPR027417">
    <property type="entry name" value="P-loop_NTPase"/>
</dbReference>
<dbReference type="GO" id="GO:0140359">
    <property type="term" value="F:ABC-type transporter activity"/>
    <property type="evidence" value="ECO:0007669"/>
    <property type="project" value="InterPro"/>
</dbReference>
<keyword evidence="3" id="KW-1003">Cell membrane</keyword>
<dbReference type="FunFam" id="3.40.50.300:FF:000221">
    <property type="entry name" value="Multidrug ABC transporter ATP-binding protein"/>
    <property type="match status" value="1"/>
</dbReference>
<dbReference type="PROSITE" id="PS50893">
    <property type="entry name" value="ABC_TRANSPORTER_2"/>
    <property type="match status" value="1"/>
</dbReference>
<dbReference type="InterPro" id="IPR039421">
    <property type="entry name" value="Type_1_exporter"/>
</dbReference>
<sequence length="586" mass="65634">MKQTFTRLLGYAAVYRRTLIQAFLLLLLATVASVLGPYLIKVFIDSYLTPGNWVAADIGLLALAYVVSQLVGATAFFMQALRFNRVALNVIQTLREEVFERVLQLPMAYFDKIATGSLISRITNDTEAIKDLYVNVISVFAQNTVRVIGILIAMAFLDLRLMWICAMLIPVVLVLMFTYQKLSTPVFQRVRSLLSDINARLNESIEGMSVIQLMNQQQAFSKAFSKTSTDHYRAKIQNIIIDGFLLRALVDFIYMLLLAALLFSFGLIELNSHGAVEIGVIYAFINYLGNVTEPLIDMTSRLNMAQQALVSASRVFKLLDETPEPVPAEPLQPASTRIEFDIDRFSYNGKNDVLHDIHFAIEPGKFIGIVGHTGSGKSSLMALLMNFYRLEFGSIQIGGVDIRDISKTDRTRMIGMVQQDPFIFGGSIADNIRLELDISDAEVEQAAKQAQLHESILNMPQGYQTVLAERGKNLSAGQRQLLSLARTLARKPQILILDEATANIDSHTEALIQKSLMTLRGKITMIAIAHRLSTVIDADQLVVLHQGEIKQRGTHRELLREEGLYKHMYQLQQQQDPCEAMEHSDS</sequence>
<comment type="subcellular location">
    <subcellularLocation>
        <location evidence="1">Cell membrane</location>
        <topology evidence="1">Multi-pass membrane protein</topology>
    </subcellularLocation>
</comment>
<dbReference type="InterPro" id="IPR011527">
    <property type="entry name" value="ABC1_TM_dom"/>
</dbReference>
<dbReference type="OrthoDB" id="9806127at2"/>
<keyword evidence="5" id="KW-0547">Nucleotide-binding</keyword>
<keyword evidence="8 9" id="KW-0472">Membrane</keyword>
<evidence type="ECO:0000313" key="12">
    <source>
        <dbReference type="EMBL" id="TCS40366.1"/>
    </source>
</evidence>
<evidence type="ECO:0000256" key="7">
    <source>
        <dbReference type="ARBA" id="ARBA00022989"/>
    </source>
</evidence>
<gene>
    <name evidence="12" type="ORF">BCF53_10975</name>
</gene>
<dbReference type="Proteomes" id="UP000295793">
    <property type="component" value="Unassembled WGS sequence"/>
</dbReference>
<dbReference type="GO" id="GO:0016887">
    <property type="term" value="F:ATP hydrolysis activity"/>
    <property type="evidence" value="ECO:0007669"/>
    <property type="project" value="InterPro"/>
</dbReference>
<dbReference type="InterPro" id="IPR017871">
    <property type="entry name" value="ABC_transporter-like_CS"/>
</dbReference>
<dbReference type="InterPro" id="IPR036640">
    <property type="entry name" value="ABC1_TM_sf"/>
</dbReference>
<keyword evidence="13" id="KW-1185">Reference proteome</keyword>
<evidence type="ECO:0000259" key="11">
    <source>
        <dbReference type="PROSITE" id="PS50929"/>
    </source>
</evidence>